<sequence length="111" mass="13184">MWKDRQKRSCKKCEGNSERKVSDERVGEKFWREVRDTKEIDRELRKESPGSLTNNWSKCGDRARERCKKESAEGKFNKRALENYPDGKSDRKVLEESSRGSSRLLLREKCR</sequence>
<name>A0ABD2PE96_9CUCU</name>
<evidence type="ECO:0000313" key="3">
    <source>
        <dbReference type="Proteomes" id="UP001516400"/>
    </source>
</evidence>
<dbReference type="Proteomes" id="UP001516400">
    <property type="component" value="Unassembled WGS sequence"/>
</dbReference>
<gene>
    <name evidence="2" type="ORF">HHI36_003395</name>
</gene>
<feature type="compositionally biased region" description="Basic and acidic residues" evidence="1">
    <location>
        <begin position="78"/>
        <end position="98"/>
    </location>
</feature>
<comment type="caution">
    <text evidence="2">The sequence shown here is derived from an EMBL/GenBank/DDBJ whole genome shotgun (WGS) entry which is preliminary data.</text>
</comment>
<protein>
    <submittedName>
        <fullName evidence="2">Uncharacterized protein</fullName>
    </submittedName>
</protein>
<dbReference type="AlphaFoldDB" id="A0ABD2PE96"/>
<feature type="region of interest" description="Disordered" evidence="1">
    <location>
        <begin position="78"/>
        <end position="111"/>
    </location>
</feature>
<reference evidence="2 3" key="1">
    <citation type="journal article" date="2021" name="BMC Biol.">
        <title>Horizontally acquired antibacterial genes associated with adaptive radiation of ladybird beetles.</title>
        <authorList>
            <person name="Li H.S."/>
            <person name="Tang X.F."/>
            <person name="Huang Y.H."/>
            <person name="Xu Z.Y."/>
            <person name="Chen M.L."/>
            <person name="Du X.Y."/>
            <person name="Qiu B.Y."/>
            <person name="Chen P.T."/>
            <person name="Zhang W."/>
            <person name="Slipinski A."/>
            <person name="Escalona H.E."/>
            <person name="Waterhouse R.M."/>
            <person name="Zwick A."/>
            <person name="Pang H."/>
        </authorList>
    </citation>
    <scope>NUCLEOTIDE SEQUENCE [LARGE SCALE GENOMIC DNA]</scope>
    <source>
        <strain evidence="2">SYSU2018</strain>
    </source>
</reference>
<evidence type="ECO:0000313" key="2">
    <source>
        <dbReference type="EMBL" id="KAL3288951.1"/>
    </source>
</evidence>
<evidence type="ECO:0000256" key="1">
    <source>
        <dbReference type="SAM" id="MobiDB-lite"/>
    </source>
</evidence>
<keyword evidence="3" id="KW-1185">Reference proteome</keyword>
<accession>A0ABD2PE96</accession>
<proteinExistence type="predicted"/>
<dbReference type="EMBL" id="JABFTP020000185">
    <property type="protein sequence ID" value="KAL3288951.1"/>
    <property type="molecule type" value="Genomic_DNA"/>
</dbReference>
<organism evidence="2 3">
    <name type="scientific">Cryptolaemus montrouzieri</name>
    <dbReference type="NCBI Taxonomy" id="559131"/>
    <lineage>
        <taxon>Eukaryota</taxon>
        <taxon>Metazoa</taxon>
        <taxon>Ecdysozoa</taxon>
        <taxon>Arthropoda</taxon>
        <taxon>Hexapoda</taxon>
        <taxon>Insecta</taxon>
        <taxon>Pterygota</taxon>
        <taxon>Neoptera</taxon>
        <taxon>Endopterygota</taxon>
        <taxon>Coleoptera</taxon>
        <taxon>Polyphaga</taxon>
        <taxon>Cucujiformia</taxon>
        <taxon>Coccinelloidea</taxon>
        <taxon>Coccinellidae</taxon>
        <taxon>Scymninae</taxon>
        <taxon>Scymnini</taxon>
        <taxon>Cryptolaemus</taxon>
    </lineage>
</organism>